<accession>A0A370K8J4</accession>
<evidence type="ECO:0000256" key="1">
    <source>
        <dbReference type="ARBA" id="ARBA00022448"/>
    </source>
</evidence>
<name>A0A370K8J4_9GAMM</name>
<dbReference type="InterPro" id="IPR041854">
    <property type="entry name" value="BFD-like_2Fe2S-bd_dom_sf"/>
</dbReference>
<keyword evidence="12" id="KW-1185">Reference proteome</keyword>
<evidence type="ECO:0000256" key="7">
    <source>
        <dbReference type="ARBA" id="ARBA00034078"/>
    </source>
</evidence>
<comment type="similarity">
    <text evidence="9">Belongs to the Bfd family.</text>
</comment>
<dbReference type="Pfam" id="PF04324">
    <property type="entry name" value="Fer2_BFD"/>
    <property type="match status" value="1"/>
</dbReference>
<dbReference type="PANTHER" id="PTHR37424">
    <property type="entry name" value="BACTERIOFERRITIN-ASSOCIATED FERREDOXIN"/>
    <property type="match status" value="1"/>
</dbReference>
<dbReference type="EMBL" id="QQSY01000002">
    <property type="protein sequence ID" value="RDI98963.1"/>
    <property type="molecule type" value="Genomic_DNA"/>
</dbReference>
<evidence type="ECO:0000256" key="4">
    <source>
        <dbReference type="ARBA" id="ARBA00022982"/>
    </source>
</evidence>
<evidence type="ECO:0000256" key="3">
    <source>
        <dbReference type="ARBA" id="ARBA00022723"/>
    </source>
</evidence>
<sequence length="69" mass="7338">MHVMYICMCNAVTDGDIRRAAADGVHQFADLQARTGCSDCCGCCEQDARATLSKAVEQVMLAMPVAVIA</sequence>
<keyword evidence="2" id="KW-0001">2Fe-2S</keyword>
<reference evidence="11 12" key="1">
    <citation type="submission" date="2018-07" db="EMBL/GenBank/DDBJ databases">
        <title>Dyella solisilvae sp. nov., isolated from the pine and broad-leaved mixed forest soil.</title>
        <authorList>
            <person name="Gao Z."/>
            <person name="Qiu L."/>
        </authorList>
    </citation>
    <scope>NUCLEOTIDE SEQUENCE [LARGE SCALE GENOMIC DNA]</scope>
    <source>
        <strain evidence="11 12">DHG54</strain>
    </source>
</reference>
<dbReference type="AlphaFoldDB" id="A0A370K8J4"/>
<keyword evidence="3" id="KW-0479">Metal-binding</keyword>
<keyword evidence="5" id="KW-0408">Iron</keyword>
<dbReference type="OrthoDB" id="9815350at2"/>
<dbReference type="Gene3D" id="1.10.10.1100">
    <property type="entry name" value="BFD-like [2Fe-2S]-binding domain"/>
    <property type="match status" value="1"/>
</dbReference>
<keyword evidence="6" id="KW-0411">Iron-sulfur</keyword>
<keyword evidence="4" id="KW-0249">Electron transport</keyword>
<gene>
    <name evidence="11" type="ORF">DVT68_10740</name>
</gene>
<dbReference type="GO" id="GO:0051537">
    <property type="term" value="F:2 iron, 2 sulfur cluster binding"/>
    <property type="evidence" value="ECO:0007669"/>
    <property type="project" value="UniProtKB-KW"/>
</dbReference>
<dbReference type="GO" id="GO:0046872">
    <property type="term" value="F:metal ion binding"/>
    <property type="evidence" value="ECO:0007669"/>
    <property type="project" value="UniProtKB-KW"/>
</dbReference>
<dbReference type="InterPro" id="IPR052371">
    <property type="entry name" value="BFD-associated_ferredoxin"/>
</dbReference>
<organism evidence="11 12">
    <name type="scientific">Dyella solisilvae</name>
    <dbReference type="NCBI Taxonomy" id="1920168"/>
    <lineage>
        <taxon>Bacteria</taxon>
        <taxon>Pseudomonadati</taxon>
        <taxon>Pseudomonadota</taxon>
        <taxon>Gammaproteobacteria</taxon>
        <taxon>Lysobacterales</taxon>
        <taxon>Rhodanobacteraceae</taxon>
        <taxon>Dyella</taxon>
    </lineage>
</organism>
<dbReference type="Proteomes" id="UP000254711">
    <property type="component" value="Unassembled WGS sequence"/>
</dbReference>
<dbReference type="PANTHER" id="PTHR37424:SF1">
    <property type="entry name" value="BACTERIOFERRITIN-ASSOCIATED FERREDOXIN"/>
    <property type="match status" value="1"/>
</dbReference>
<evidence type="ECO:0000313" key="12">
    <source>
        <dbReference type="Proteomes" id="UP000254711"/>
    </source>
</evidence>
<protein>
    <recommendedName>
        <fullName evidence="8">Bacterioferritin-associated ferredoxin</fullName>
    </recommendedName>
</protein>
<evidence type="ECO:0000313" key="11">
    <source>
        <dbReference type="EMBL" id="RDI98963.1"/>
    </source>
</evidence>
<dbReference type="InterPro" id="IPR007419">
    <property type="entry name" value="BFD-like_2Fe2S-bd_dom"/>
</dbReference>
<comment type="caution">
    <text evidence="11">The sequence shown here is derived from an EMBL/GenBank/DDBJ whole genome shotgun (WGS) entry which is preliminary data.</text>
</comment>
<keyword evidence="1" id="KW-0813">Transport</keyword>
<proteinExistence type="inferred from homology"/>
<evidence type="ECO:0000256" key="5">
    <source>
        <dbReference type="ARBA" id="ARBA00023004"/>
    </source>
</evidence>
<evidence type="ECO:0000256" key="6">
    <source>
        <dbReference type="ARBA" id="ARBA00023014"/>
    </source>
</evidence>
<evidence type="ECO:0000256" key="8">
    <source>
        <dbReference type="ARBA" id="ARBA00039386"/>
    </source>
</evidence>
<evidence type="ECO:0000256" key="9">
    <source>
        <dbReference type="ARBA" id="ARBA00046332"/>
    </source>
</evidence>
<dbReference type="RefSeq" id="WP_114825050.1">
    <property type="nucleotide sequence ID" value="NZ_QQSY01000002.1"/>
</dbReference>
<comment type="cofactor">
    <cofactor evidence="7">
        <name>[2Fe-2S] cluster</name>
        <dbReference type="ChEBI" id="CHEBI:190135"/>
    </cofactor>
</comment>
<feature type="domain" description="BFD-like [2Fe-2S]-binding" evidence="10">
    <location>
        <begin position="5"/>
        <end position="52"/>
    </location>
</feature>
<evidence type="ECO:0000259" key="10">
    <source>
        <dbReference type="Pfam" id="PF04324"/>
    </source>
</evidence>
<evidence type="ECO:0000256" key="2">
    <source>
        <dbReference type="ARBA" id="ARBA00022714"/>
    </source>
</evidence>